<organism evidence="1 2">
    <name type="scientific">Aureimonas phyllosphaerae</name>
    <dbReference type="NCBI Taxonomy" id="1166078"/>
    <lineage>
        <taxon>Bacteria</taxon>
        <taxon>Pseudomonadati</taxon>
        <taxon>Pseudomonadota</taxon>
        <taxon>Alphaproteobacteria</taxon>
        <taxon>Hyphomicrobiales</taxon>
        <taxon>Aurantimonadaceae</taxon>
        <taxon>Aureimonas</taxon>
    </lineage>
</organism>
<dbReference type="AlphaFoldDB" id="A0A7W6FSQ6"/>
<proteinExistence type="predicted"/>
<dbReference type="Pfam" id="PF07237">
    <property type="entry name" value="DUF1428"/>
    <property type="match status" value="1"/>
</dbReference>
<comment type="caution">
    <text evidence="1">The sequence shown here is derived from an EMBL/GenBank/DDBJ whole genome shotgun (WGS) entry which is preliminary data.</text>
</comment>
<dbReference type="SUPFAM" id="SSF54909">
    <property type="entry name" value="Dimeric alpha+beta barrel"/>
    <property type="match status" value="1"/>
</dbReference>
<accession>A0A7W6FSQ6</accession>
<evidence type="ECO:0000313" key="1">
    <source>
        <dbReference type="EMBL" id="MBB3934394.1"/>
    </source>
</evidence>
<dbReference type="OrthoDB" id="9792392at2"/>
<sequence>MAYVEGFLVPVPEANKQAYLELAARAAPLFREYGALEVVECWGSDLPDGKVTDFRMAVKAEDGENVVFSWIVYPSKAVRDDAVQKVFTDPRMQMDETEMPFSGQRMVFGGFDVILKDAD</sequence>
<dbReference type="Proteomes" id="UP000531216">
    <property type="component" value="Unassembled WGS sequence"/>
</dbReference>
<dbReference type="Gene3D" id="3.30.70.100">
    <property type="match status" value="1"/>
</dbReference>
<dbReference type="InterPro" id="IPR011008">
    <property type="entry name" value="Dimeric_a/b-barrel"/>
</dbReference>
<dbReference type="PIRSF" id="PIRSF007028">
    <property type="entry name" value="UCP007028"/>
    <property type="match status" value="1"/>
</dbReference>
<dbReference type="RefSeq" id="WP_090958390.1">
    <property type="nucleotide sequence ID" value="NZ_FOOA01000001.1"/>
</dbReference>
<keyword evidence="2" id="KW-1185">Reference proteome</keyword>
<gene>
    <name evidence="1" type="ORF">GGR05_000505</name>
</gene>
<evidence type="ECO:0000313" key="2">
    <source>
        <dbReference type="Proteomes" id="UP000531216"/>
    </source>
</evidence>
<name>A0A7W6FSQ6_9HYPH</name>
<reference evidence="1 2" key="1">
    <citation type="submission" date="2020-08" db="EMBL/GenBank/DDBJ databases">
        <title>Genomic Encyclopedia of Type Strains, Phase IV (KMG-IV): sequencing the most valuable type-strain genomes for metagenomic binning, comparative biology and taxonomic classification.</title>
        <authorList>
            <person name="Goeker M."/>
        </authorList>
    </citation>
    <scope>NUCLEOTIDE SEQUENCE [LARGE SCALE GENOMIC DNA]</scope>
    <source>
        <strain evidence="1 2">DSM 25024</strain>
    </source>
</reference>
<protein>
    <submittedName>
        <fullName evidence="1">Uncharacterized protein YbaA (DUF1428 family)</fullName>
    </submittedName>
</protein>
<dbReference type="InterPro" id="IPR009874">
    <property type="entry name" value="DUF1428"/>
</dbReference>
<dbReference type="EMBL" id="JACIDO010000001">
    <property type="protein sequence ID" value="MBB3934394.1"/>
    <property type="molecule type" value="Genomic_DNA"/>
</dbReference>